<feature type="compositionally biased region" description="Polar residues" evidence="1">
    <location>
        <begin position="522"/>
        <end position="531"/>
    </location>
</feature>
<dbReference type="Proteomes" id="UP000887569">
    <property type="component" value="Unplaced"/>
</dbReference>
<keyword evidence="3" id="KW-1185">Reference proteome</keyword>
<evidence type="ECO:0000313" key="4">
    <source>
        <dbReference type="WBParaSite" id="PgR105_g004_t03"/>
    </source>
</evidence>
<sequence length="609" mass="68365">MARCSISRLQLFHLQLSYLQSSYLETSCLQRFYLLPQFYSARKTMNFESEVDVELIRKDTVRTKNPLSINPSIILPPHTLLDMGNSAIASGIMDGLDADIVAQSLAVFPCRDRSSLWKISSCIVVCCLAISTAVTTWPYTLLATILCIFVTFTMVKALSSFLKLIVAYCIRSAKIFDGVVQQIFSAIRCGEITSFGLLRKGEKKRIYMYALRVEFLEMLRKIVDEEHNASLSLCRDEENETLLWAVLTPEMAELARSGYFCEKFITLSSLKELWQLYFLLRSEFIRLLFLTLLESSIFEAFGLLFRWYRRANQISRCSQKLLAISRFVKQQNVSDDSERKKRAVIPTIGTLNKARVQLQIAFELLDCKAENEDTSDIVIVLNEVIRMLDAGLQQTRPKVQVELNAEQNSRTDENGTEHAKVIPSHAAPPVISVDQVFEAASQPDVGQLSSCSCLSDSASKEVHEVARSVVHELESALEDRKREMRERERAALARFYEKTVGIGGTSCSLPTETTDENEALDSLQSASTSDLEGSEDIAKRSAEGYPGVVGENSSERSETEWNPTAHRSIALAWGNGLEEMLRLRSSLPQEHFEDTGSGVSELDIVASQC</sequence>
<keyword evidence="2" id="KW-0812">Transmembrane</keyword>
<evidence type="ECO:0000256" key="2">
    <source>
        <dbReference type="SAM" id="Phobius"/>
    </source>
</evidence>
<dbReference type="WBParaSite" id="PgR105_g004_t03">
    <property type="protein sequence ID" value="PgR105_g004_t03"/>
    <property type="gene ID" value="PgR105_g004"/>
</dbReference>
<feature type="transmembrane region" description="Helical" evidence="2">
    <location>
        <begin position="141"/>
        <end position="166"/>
    </location>
</feature>
<evidence type="ECO:0000313" key="3">
    <source>
        <dbReference type="Proteomes" id="UP000887569"/>
    </source>
</evidence>
<keyword evidence="2" id="KW-0472">Membrane</keyword>
<feature type="region of interest" description="Disordered" evidence="1">
    <location>
        <begin position="506"/>
        <end position="563"/>
    </location>
</feature>
<dbReference type="AlphaFoldDB" id="A0A915CAE9"/>
<evidence type="ECO:0000256" key="1">
    <source>
        <dbReference type="SAM" id="MobiDB-lite"/>
    </source>
</evidence>
<protein>
    <submittedName>
        <fullName evidence="4">Vezatin</fullName>
    </submittedName>
</protein>
<keyword evidence="2" id="KW-1133">Transmembrane helix</keyword>
<proteinExistence type="predicted"/>
<name>A0A915CAE9_PARUN</name>
<organism evidence="3 4">
    <name type="scientific">Parascaris univalens</name>
    <name type="common">Nematode worm</name>
    <dbReference type="NCBI Taxonomy" id="6257"/>
    <lineage>
        <taxon>Eukaryota</taxon>
        <taxon>Metazoa</taxon>
        <taxon>Ecdysozoa</taxon>
        <taxon>Nematoda</taxon>
        <taxon>Chromadorea</taxon>
        <taxon>Rhabditida</taxon>
        <taxon>Spirurina</taxon>
        <taxon>Ascaridomorpha</taxon>
        <taxon>Ascaridoidea</taxon>
        <taxon>Ascarididae</taxon>
        <taxon>Parascaris</taxon>
    </lineage>
</organism>
<reference evidence="4" key="1">
    <citation type="submission" date="2022-11" db="UniProtKB">
        <authorList>
            <consortium name="WormBaseParasite"/>
        </authorList>
    </citation>
    <scope>IDENTIFICATION</scope>
</reference>
<accession>A0A915CAE9</accession>